<dbReference type="EMBL" id="BAABGT010000075">
    <property type="protein sequence ID" value="GAA4552893.1"/>
    <property type="molecule type" value="Genomic_DNA"/>
</dbReference>
<keyword evidence="2" id="KW-1185">Reference proteome</keyword>
<name>A0ABP8RXK7_9PSEU</name>
<dbReference type="RefSeq" id="WP_345422655.1">
    <property type="nucleotide sequence ID" value="NZ_BAABGT010000075.1"/>
</dbReference>
<evidence type="ECO:0000313" key="1">
    <source>
        <dbReference type="EMBL" id="GAA4552893.1"/>
    </source>
</evidence>
<accession>A0ABP8RXK7</accession>
<reference evidence="2" key="1">
    <citation type="journal article" date="2019" name="Int. J. Syst. Evol. Microbiol.">
        <title>The Global Catalogue of Microorganisms (GCM) 10K type strain sequencing project: providing services to taxonomists for standard genome sequencing and annotation.</title>
        <authorList>
            <consortium name="The Broad Institute Genomics Platform"/>
            <consortium name="The Broad Institute Genome Sequencing Center for Infectious Disease"/>
            <person name="Wu L."/>
            <person name="Ma J."/>
        </authorList>
    </citation>
    <scope>NUCLEOTIDE SEQUENCE [LARGE SCALE GENOMIC DNA]</scope>
    <source>
        <strain evidence="2">JCM 17906</strain>
    </source>
</reference>
<evidence type="ECO:0000313" key="2">
    <source>
        <dbReference type="Proteomes" id="UP001501598"/>
    </source>
</evidence>
<dbReference type="SUPFAM" id="SSF52091">
    <property type="entry name" value="SpoIIaa-like"/>
    <property type="match status" value="1"/>
</dbReference>
<proteinExistence type="predicted"/>
<sequence length="126" mass="13338">MTIAESAPMGIGVPRPGVYTISVRGTLDRLVGARLLRLIDARLQMASHHHSPTRHVLVDVSQLDGLAPGGEAALRHAAHATSRRGITFDLIGAAALAGRLGVAERQVLSRYRSFPDVSTALAELDA</sequence>
<protein>
    <recommendedName>
        <fullName evidence="3">STAS domain-containing protein</fullName>
    </recommendedName>
</protein>
<evidence type="ECO:0008006" key="3">
    <source>
        <dbReference type="Google" id="ProtNLM"/>
    </source>
</evidence>
<dbReference type="InterPro" id="IPR036513">
    <property type="entry name" value="STAS_dom_sf"/>
</dbReference>
<comment type="caution">
    <text evidence="1">The sequence shown here is derived from an EMBL/GenBank/DDBJ whole genome shotgun (WGS) entry which is preliminary data.</text>
</comment>
<gene>
    <name evidence="1" type="ORF">GCM10023175_47540</name>
</gene>
<dbReference type="Proteomes" id="UP001501598">
    <property type="component" value="Unassembled WGS sequence"/>
</dbReference>
<organism evidence="1 2">
    <name type="scientific">Pseudonocardia xishanensis</name>
    <dbReference type="NCBI Taxonomy" id="630995"/>
    <lineage>
        <taxon>Bacteria</taxon>
        <taxon>Bacillati</taxon>
        <taxon>Actinomycetota</taxon>
        <taxon>Actinomycetes</taxon>
        <taxon>Pseudonocardiales</taxon>
        <taxon>Pseudonocardiaceae</taxon>
        <taxon>Pseudonocardia</taxon>
    </lineage>
</organism>